<dbReference type="PANTHER" id="PTHR24287:SF1">
    <property type="entry name" value="P450, PUTATIVE (EUROFUNG)-RELATED"/>
    <property type="match status" value="1"/>
</dbReference>
<dbReference type="AlphaFoldDB" id="A0AA39JYW2"/>
<keyword evidence="5 9" id="KW-0560">Oxidoreductase</keyword>
<accession>A0AA39JYW2</accession>
<dbReference type="PRINTS" id="PR00463">
    <property type="entry name" value="EP450I"/>
</dbReference>
<dbReference type="InterPro" id="IPR017972">
    <property type="entry name" value="Cyt_P450_CS"/>
</dbReference>
<keyword evidence="10" id="KW-0472">Membrane</keyword>
<evidence type="ECO:0000256" key="3">
    <source>
        <dbReference type="ARBA" id="ARBA00022617"/>
    </source>
</evidence>
<evidence type="ECO:0000256" key="9">
    <source>
        <dbReference type="RuleBase" id="RU000461"/>
    </source>
</evidence>
<dbReference type="PANTHER" id="PTHR24287">
    <property type="entry name" value="P450, PUTATIVE (EUROFUNG)-RELATED"/>
    <property type="match status" value="1"/>
</dbReference>
<name>A0AA39JYW2_ARMTA</name>
<keyword evidence="6 8" id="KW-0408">Iron</keyword>
<evidence type="ECO:0000256" key="7">
    <source>
        <dbReference type="ARBA" id="ARBA00023033"/>
    </source>
</evidence>
<dbReference type="RefSeq" id="XP_060327519.1">
    <property type="nucleotide sequence ID" value="XM_060473854.1"/>
</dbReference>
<dbReference type="PROSITE" id="PS00086">
    <property type="entry name" value="CYTOCHROME_P450"/>
    <property type="match status" value="1"/>
</dbReference>
<evidence type="ECO:0000256" key="10">
    <source>
        <dbReference type="SAM" id="Phobius"/>
    </source>
</evidence>
<dbReference type="GO" id="GO:0016705">
    <property type="term" value="F:oxidoreductase activity, acting on paired donors, with incorporation or reduction of molecular oxygen"/>
    <property type="evidence" value="ECO:0007669"/>
    <property type="project" value="InterPro"/>
</dbReference>
<evidence type="ECO:0000256" key="4">
    <source>
        <dbReference type="ARBA" id="ARBA00022723"/>
    </source>
</evidence>
<dbReference type="SUPFAM" id="SSF48264">
    <property type="entry name" value="Cytochrome P450"/>
    <property type="match status" value="2"/>
</dbReference>
<keyword evidence="12" id="KW-1185">Reference proteome</keyword>
<dbReference type="InterPro" id="IPR001128">
    <property type="entry name" value="Cyt_P450"/>
</dbReference>
<comment type="caution">
    <text evidence="11">The sequence shown here is derived from an EMBL/GenBank/DDBJ whole genome shotgun (WGS) entry which is preliminary data.</text>
</comment>
<evidence type="ECO:0000313" key="12">
    <source>
        <dbReference type="Proteomes" id="UP001175211"/>
    </source>
</evidence>
<dbReference type="PRINTS" id="PR00385">
    <property type="entry name" value="P450"/>
</dbReference>
<keyword evidence="4 8" id="KW-0479">Metal-binding</keyword>
<keyword evidence="10" id="KW-1133">Transmembrane helix</keyword>
<feature type="binding site" description="axial binding residue" evidence="8">
    <location>
        <position position="577"/>
    </location>
    <ligand>
        <name>heme</name>
        <dbReference type="ChEBI" id="CHEBI:30413"/>
    </ligand>
    <ligandPart>
        <name>Fe</name>
        <dbReference type="ChEBI" id="CHEBI:18248"/>
    </ligandPart>
</feature>
<feature type="transmembrane region" description="Helical" evidence="10">
    <location>
        <begin position="61"/>
        <end position="82"/>
    </location>
</feature>
<protein>
    <submittedName>
        <fullName evidence="11">Cytochrome P450</fullName>
    </submittedName>
</protein>
<organism evidence="11 12">
    <name type="scientific">Armillaria tabescens</name>
    <name type="common">Ringless honey mushroom</name>
    <name type="synonym">Agaricus tabescens</name>
    <dbReference type="NCBI Taxonomy" id="1929756"/>
    <lineage>
        <taxon>Eukaryota</taxon>
        <taxon>Fungi</taxon>
        <taxon>Dikarya</taxon>
        <taxon>Basidiomycota</taxon>
        <taxon>Agaricomycotina</taxon>
        <taxon>Agaricomycetes</taxon>
        <taxon>Agaricomycetidae</taxon>
        <taxon>Agaricales</taxon>
        <taxon>Marasmiineae</taxon>
        <taxon>Physalacriaceae</taxon>
        <taxon>Desarmillaria</taxon>
    </lineage>
</organism>
<feature type="transmembrane region" description="Helical" evidence="10">
    <location>
        <begin position="20"/>
        <end position="49"/>
    </location>
</feature>
<dbReference type="Gene3D" id="1.10.630.10">
    <property type="entry name" value="Cytochrome P450"/>
    <property type="match status" value="1"/>
</dbReference>
<evidence type="ECO:0000313" key="11">
    <source>
        <dbReference type="EMBL" id="KAK0451182.1"/>
    </source>
</evidence>
<keyword evidence="7 9" id="KW-0503">Monooxygenase</keyword>
<comment type="similarity">
    <text evidence="2 9">Belongs to the cytochrome P450 family.</text>
</comment>
<dbReference type="CDD" id="cd11063">
    <property type="entry name" value="CYP52"/>
    <property type="match status" value="1"/>
</dbReference>
<dbReference type="InterPro" id="IPR047146">
    <property type="entry name" value="Cyt_P450_E_CYP52_fungi"/>
</dbReference>
<gene>
    <name evidence="11" type="ORF">EV420DRAFT_1561316</name>
</gene>
<evidence type="ECO:0000256" key="2">
    <source>
        <dbReference type="ARBA" id="ARBA00010617"/>
    </source>
</evidence>
<proteinExistence type="inferred from homology"/>
<reference evidence="11" key="1">
    <citation type="submission" date="2023-06" db="EMBL/GenBank/DDBJ databases">
        <authorList>
            <consortium name="Lawrence Berkeley National Laboratory"/>
            <person name="Ahrendt S."/>
            <person name="Sahu N."/>
            <person name="Indic B."/>
            <person name="Wong-Bajracharya J."/>
            <person name="Merenyi Z."/>
            <person name="Ke H.-M."/>
            <person name="Monk M."/>
            <person name="Kocsube S."/>
            <person name="Drula E."/>
            <person name="Lipzen A."/>
            <person name="Balint B."/>
            <person name="Henrissat B."/>
            <person name="Andreopoulos B."/>
            <person name="Martin F.M."/>
            <person name="Harder C.B."/>
            <person name="Rigling D."/>
            <person name="Ford K.L."/>
            <person name="Foster G.D."/>
            <person name="Pangilinan J."/>
            <person name="Papanicolaou A."/>
            <person name="Barry K."/>
            <person name="LaButti K."/>
            <person name="Viragh M."/>
            <person name="Koriabine M."/>
            <person name="Yan M."/>
            <person name="Riley R."/>
            <person name="Champramary S."/>
            <person name="Plett K.L."/>
            <person name="Tsai I.J."/>
            <person name="Slot J."/>
            <person name="Sipos G."/>
            <person name="Plett J."/>
            <person name="Nagy L.G."/>
            <person name="Grigoriev I.V."/>
        </authorList>
    </citation>
    <scope>NUCLEOTIDE SEQUENCE</scope>
    <source>
        <strain evidence="11">CCBAS 213</strain>
    </source>
</reference>
<dbReference type="InterPro" id="IPR036396">
    <property type="entry name" value="Cyt_P450_sf"/>
</dbReference>
<keyword evidence="3 8" id="KW-0349">Heme</keyword>
<dbReference type="GO" id="GO:0020037">
    <property type="term" value="F:heme binding"/>
    <property type="evidence" value="ECO:0007669"/>
    <property type="project" value="InterPro"/>
</dbReference>
<evidence type="ECO:0000256" key="6">
    <source>
        <dbReference type="ARBA" id="ARBA00023004"/>
    </source>
</evidence>
<evidence type="ECO:0000256" key="1">
    <source>
        <dbReference type="ARBA" id="ARBA00001971"/>
    </source>
</evidence>
<dbReference type="InterPro" id="IPR002401">
    <property type="entry name" value="Cyt_P450_E_grp-I"/>
</dbReference>
<dbReference type="GeneID" id="85357402"/>
<dbReference type="Pfam" id="PF00067">
    <property type="entry name" value="p450"/>
    <property type="match status" value="2"/>
</dbReference>
<dbReference type="Proteomes" id="UP001175211">
    <property type="component" value="Unassembled WGS sequence"/>
</dbReference>
<dbReference type="GO" id="GO:0005506">
    <property type="term" value="F:iron ion binding"/>
    <property type="evidence" value="ECO:0007669"/>
    <property type="project" value="InterPro"/>
</dbReference>
<evidence type="ECO:0000256" key="8">
    <source>
        <dbReference type="PIRSR" id="PIRSR602401-1"/>
    </source>
</evidence>
<keyword evidence="10" id="KW-0812">Transmembrane</keyword>
<dbReference type="EMBL" id="JAUEPS010000034">
    <property type="protein sequence ID" value="KAK0451182.1"/>
    <property type="molecule type" value="Genomic_DNA"/>
</dbReference>
<dbReference type="GO" id="GO:0004497">
    <property type="term" value="F:monooxygenase activity"/>
    <property type="evidence" value="ECO:0007669"/>
    <property type="project" value="UniProtKB-KW"/>
</dbReference>
<sequence>MTPFIIEFDINLSFHARSLVFIMILTPGIRFLALIIPVIGLFFGLVVLLQRWIVYASLGDCCISSWVVALGATSSAIVYWAARIVCMAYYHEKDAKSMGARLIPCVQGKWPGNVDILAKFSSVWAEGYPSDGLEEMIDAHGSIFNLRLLWSDMVVTMSPKHIQHILATEFINFEKGQRLRNAMKSVLGTGVFNTDGDMWKFHRSMTRPFFTRDRITHFDLYDKHAEATISQMKRRLCSGYPVDIQDLMGRFTMDSATNFLFGSCVDSLSATLPYPRNASVGPSECNNNDSNKANAFVEAFLTAQHTLSKRERLGWIWPLFEIAKDNTDAPMKIVHGFVEPIVEAALQKKKASGFASNKDINEIGDDETLLDHLVSMTSDLVVIRDETLNILLAARDTTAATLTFVIYFLSMYPEICSRLRGEILTKVGPNRIPTFEDIKDMKYLRAVINETLRLYPVVCVSIVNSLEYFLTVFVVLSTSGILSTQQHFLQMTPPQSPFIFPHTRSAFILPDILFLDLTARTLLRTLYSVFLMHRRKDLWGPDAEEFDPDRFLDHRLKTYLTPNPFIFLPFNAGPRICLGQQFAYNEVSFMLVRLLQSFSSFEFCEDVLPTECRTPADWTKCKGRKAIDKFLPRSTLTLYSVGGMWIKATEADRA</sequence>
<comment type="cofactor">
    <cofactor evidence="1 8">
        <name>heme</name>
        <dbReference type="ChEBI" id="CHEBI:30413"/>
    </cofactor>
</comment>
<evidence type="ECO:0000256" key="5">
    <source>
        <dbReference type="ARBA" id="ARBA00023002"/>
    </source>
</evidence>